<dbReference type="AlphaFoldDB" id="A0A2P8CWE8"/>
<keyword evidence="3" id="KW-1185">Reference proteome</keyword>
<evidence type="ECO:0000313" key="3">
    <source>
        <dbReference type="Proteomes" id="UP000240572"/>
    </source>
</evidence>
<organism evidence="2 3">
    <name type="scientific">Taibaiella chishuiensis</name>
    <dbReference type="NCBI Taxonomy" id="1434707"/>
    <lineage>
        <taxon>Bacteria</taxon>
        <taxon>Pseudomonadati</taxon>
        <taxon>Bacteroidota</taxon>
        <taxon>Chitinophagia</taxon>
        <taxon>Chitinophagales</taxon>
        <taxon>Chitinophagaceae</taxon>
        <taxon>Taibaiella</taxon>
    </lineage>
</organism>
<keyword evidence="1" id="KW-1133">Transmembrane helix</keyword>
<proteinExistence type="predicted"/>
<dbReference type="EMBL" id="PYGD01000012">
    <property type="protein sequence ID" value="PSK89285.1"/>
    <property type="molecule type" value="Genomic_DNA"/>
</dbReference>
<gene>
    <name evidence="2" type="ORF">B0I18_11286</name>
</gene>
<evidence type="ECO:0000313" key="2">
    <source>
        <dbReference type="EMBL" id="PSK89285.1"/>
    </source>
</evidence>
<protein>
    <submittedName>
        <fullName evidence="2">Putative superfamily III holin-X</fullName>
    </submittedName>
</protein>
<evidence type="ECO:0000256" key="1">
    <source>
        <dbReference type="SAM" id="Phobius"/>
    </source>
</evidence>
<dbReference type="InterPro" id="IPR009937">
    <property type="entry name" value="Phage_holin_3_6"/>
</dbReference>
<dbReference type="RefSeq" id="WP_181358578.1">
    <property type="nucleotide sequence ID" value="NZ_PYGD01000012.1"/>
</dbReference>
<reference evidence="2 3" key="1">
    <citation type="submission" date="2018-03" db="EMBL/GenBank/DDBJ databases">
        <title>Genomic Encyclopedia of Type Strains, Phase III (KMG-III): the genomes of soil and plant-associated and newly described type strains.</title>
        <authorList>
            <person name="Whitman W."/>
        </authorList>
    </citation>
    <scope>NUCLEOTIDE SEQUENCE [LARGE SCALE GENOMIC DNA]</scope>
    <source>
        <strain evidence="2 3">CGMCC 1.12700</strain>
    </source>
</reference>
<feature type="transmembrane region" description="Helical" evidence="1">
    <location>
        <begin position="71"/>
        <end position="90"/>
    </location>
</feature>
<accession>A0A2P8CWE8</accession>
<dbReference type="Pfam" id="PF07332">
    <property type="entry name" value="Phage_holin_3_6"/>
    <property type="match status" value="1"/>
</dbReference>
<comment type="caution">
    <text evidence="2">The sequence shown here is derived from an EMBL/GenBank/DDBJ whole genome shotgun (WGS) entry which is preliminary data.</text>
</comment>
<dbReference type="Proteomes" id="UP000240572">
    <property type="component" value="Unassembled WGS sequence"/>
</dbReference>
<name>A0A2P8CWE8_9BACT</name>
<keyword evidence="1" id="KW-0472">Membrane</keyword>
<sequence length="121" mass="14149">MKNPISSIKEKVTQYIQLRFELLRLEVVERLVNVMGYFAFIIICMFLFFATAFFFFLGIAELINQIFNSYALGYFCTSAIVLIISICIVLSSKRIIRFFAGKMAWLLTKQKESKKEEDDME</sequence>
<keyword evidence="1" id="KW-0812">Transmembrane</keyword>
<feature type="transmembrane region" description="Helical" evidence="1">
    <location>
        <begin position="34"/>
        <end position="59"/>
    </location>
</feature>